<evidence type="ECO:0000313" key="2">
    <source>
        <dbReference type="Proteomes" id="UP000664940"/>
    </source>
</evidence>
<protein>
    <submittedName>
        <fullName evidence="1">Uncharacterized protein</fullName>
    </submittedName>
</protein>
<gene>
    <name evidence="1" type="ORF">HJG60_011726</name>
</gene>
<name>A0A834DXL7_9CHIR</name>
<proteinExistence type="predicted"/>
<dbReference type="AlphaFoldDB" id="A0A834DXL7"/>
<dbReference type="Proteomes" id="UP000664940">
    <property type="component" value="Unassembled WGS sequence"/>
</dbReference>
<reference evidence="1 2" key="1">
    <citation type="journal article" date="2020" name="Nature">
        <title>Six reference-quality genomes reveal evolution of bat adaptations.</title>
        <authorList>
            <person name="Jebb D."/>
            <person name="Huang Z."/>
            <person name="Pippel M."/>
            <person name="Hughes G.M."/>
            <person name="Lavrichenko K."/>
            <person name="Devanna P."/>
            <person name="Winkler S."/>
            <person name="Jermiin L.S."/>
            <person name="Skirmuntt E.C."/>
            <person name="Katzourakis A."/>
            <person name="Burkitt-Gray L."/>
            <person name="Ray D.A."/>
            <person name="Sullivan K.A.M."/>
            <person name="Roscito J.G."/>
            <person name="Kirilenko B.M."/>
            <person name="Davalos L.M."/>
            <person name="Corthals A.P."/>
            <person name="Power M.L."/>
            <person name="Jones G."/>
            <person name="Ransome R.D."/>
            <person name="Dechmann D.K.N."/>
            <person name="Locatelli A.G."/>
            <person name="Puechmaille S.J."/>
            <person name="Fedrigo O."/>
            <person name="Jarvis E.D."/>
            <person name="Hiller M."/>
            <person name="Vernes S.C."/>
            <person name="Myers E.W."/>
            <person name="Teeling E.C."/>
        </authorList>
    </citation>
    <scope>NUCLEOTIDE SEQUENCE [LARGE SCALE GENOMIC DNA]</scope>
    <source>
        <strain evidence="1">Bat1K_MPI-CBG_1</strain>
    </source>
</reference>
<dbReference type="EMBL" id="JABVXQ010000007">
    <property type="protein sequence ID" value="KAF6100015.1"/>
    <property type="molecule type" value="Genomic_DNA"/>
</dbReference>
<accession>A0A834DXL7</accession>
<comment type="caution">
    <text evidence="1">The sequence shown here is derived from an EMBL/GenBank/DDBJ whole genome shotgun (WGS) entry which is preliminary data.</text>
</comment>
<evidence type="ECO:0000313" key="1">
    <source>
        <dbReference type="EMBL" id="KAF6100015.1"/>
    </source>
</evidence>
<organism evidence="1 2">
    <name type="scientific">Phyllostomus discolor</name>
    <name type="common">pale spear-nosed bat</name>
    <dbReference type="NCBI Taxonomy" id="89673"/>
    <lineage>
        <taxon>Eukaryota</taxon>
        <taxon>Metazoa</taxon>
        <taxon>Chordata</taxon>
        <taxon>Craniata</taxon>
        <taxon>Vertebrata</taxon>
        <taxon>Euteleostomi</taxon>
        <taxon>Mammalia</taxon>
        <taxon>Eutheria</taxon>
        <taxon>Laurasiatheria</taxon>
        <taxon>Chiroptera</taxon>
        <taxon>Yangochiroptera</taxon>
        <taxon>Phyllostomidae</taxon>
        <taxon>Phyllostominae</taxon>
        <taxon>Phyllostomus</taxon>
    </lineage>
</organism>
<sequence length="188" mass="20266">MGQPSCWAVTLYVGAGCEKEQWCLLRSLSDLGPFRHFPGANWAPLVPIPMWVGLCTLWVFPRTSPVRLGVSPCASTPTGVLNQCPKALFPSAGILGCTQCAVLCVTIATSLGLPVATPWPGSSRCLRPLWSCAPGCLTRLVPTLSALRAWLSDSAPPTGLGEGVYFNSLVVRLLYSSIFCQFWLLFCF</sequence>